<dbReference type="SUPFAM" id="SSF53383">
    <property type="entry name" value="PLP-dependent transferases"/>
    <property type="match status" value="1"/>
</dbReference>
<gene>
    <name evidence="13" type="primary">arnB_2</name>
    <name evidence="13" type="ORF">NCTC11546_01260</name>
</gene>
<evidence type="ECO:0000256" key="10">
    <source>
        <dbReference type="PIRSR" id="PIRSR000390-1"/>
    </source>
</evidence>
<evidence type="ECO:0000256" key="4">
    <source>
        <dbReference type="ARBA" id="ARBA00022679"/>
    </source>
</evidence>
<dbReference type="PIRSF" id="PIRSF000390">
    <property type="entry name" value="PLP_StrS"/>
    <property type="match status" value="1"/>
</dbReference>
<dbReference type="Gene3D" id="3.90.1150.10">
    <property type="entry name" value="Aspartate Aminotransferase, domain 1"/>
    <property type="match status" value="1"/>
</dbReference>
<evidence type="ECO:0000256" key="12">
    <source>
        <dbReference type="RuleBase" id="RU004508"/>
    </source>
</evidence>
<comment type="cofactor">
    <cofactor evidence="1">
        <name>pyridoxal 5'-phosphate</name>
        <dbReference type="ChEBI" id="CHEBI:597326"/>
    </cofactor>
</comment>
<dbReference type="NCBIfam" id="TIGR04181">
    <property type="entry name" value="NHT_00031"/>
    <property type="match status" value="1"/>
</dbReference>
<dbReference type="AlphaFoldDB" id="A0A2X2RFS0"/>
<comment type="catalytic activity">
    <reaction evidence="7">
        <text>GDP-alpha-D-perosamine + 2-oxoglutarate = GDP-4-dehydro-alpha-D-rhamnose + L-glutamate</text>
        <dbReference type="Rhea" id="RHEA:36779"/>
        <dbReference type="ChEBI" id="CHEBI:16810"/>
        <dbReference type="ChEBI" id="CHEBI:29985"/>
        <dbReference type="ChEBI" id="CHEBI:57964"/>
        <dbReference type="ChEBI" id="CHEBI:73996"/>
        <dbReference type="EC" id="2.6.1.102"/>
    </reaction>
</comment>
<dbReference type="GO" id="GO:0000271">
    <property type="term" value="P:polysaccharide biosynthetic process"/>
    <property type="evidence" value="ECO:0007669"/>
    <property type="project" value="TreeGrafter"/>
</dbReference>
<dbReference type="RefSeq" id="WP_128091335.1">
    <property type="nucleotide sequence ID" value="NZ_UARG01000017.1"/>
</dbReference>
<evidence type="ECO:0000256" key="1">
    <source>
        <dbReference type="ARBA" id="ARBA00001933"/>
    </source>
</evidence>
<evidence type="ECO:0000256" key="3">
    <source>
        <dbReference type="ARBA" id="ARBA00022576"/>
    </source>
</evidence>
<evidence type="ECO:0000256" key="11">
    <source>
        <dbReference type="PIRSR" id="PIRSR000390-2"/>
    </source>
</evidence>
<organism evidence="13 14">
    <name type="scientific">Capnocytophaga ochracea</name>
    <dbReference type="NCBI Taxonomy" id="1018"/>
    <lineage>
        <taxon>Bacteria</taxon>
        <taxon>Pseudomonadati</taxon>
        <taxon>Bacteroidota</taxon>
        <taxon>Flavobacteriia</taxon>
        <taxon>Flavobacteriales</taxon>
        <taxon>Flavobacteriaceae</taxon>
        <taxon>Capnocytophaga</taxon>
    </lineage>
</organism>
<keyword evidence="4 13" id="KW-0808">Transferase</keyword>
<evidence type="ECO:0000256" key="9">
    <source>
        <dbReference type="ARBA" id="ARBA00074221"/>
    </source>
</evidence>
<accession>A0A2X2RFS0</accession>
<reference evidence="13 14" key="1">
    <citation type="submission" date="2018-06" db="EMBL/GenBank/DDBJ databases">
        <authorList>
            <consortium name="Pathogen Informatics"/>
            <person name="Doyle S."/>
        </authorList>
    </citation>
    <scope>NUCLEOTIDE SEQUENCE [LARGE SCALE GENOMIC DNA]</scope>
    <source>
        <strain evidence="13 14">NCTC11546</strain>
    </source>
</reference>
<dbReference type="CDD" id="cd00616">
    <property type="entry name" value="AHBA_syn"/>
    <property type="match status" value="1"/>
</dbReference>
<dbReference type="Pfam" id="PF01041">
    <property type="entry name" value="DegT_DnrJ_EryC1"/>
    <property type="match status" value="1"/>
</dbReference>
<dbReference type="InterPro" id="IPR015422">
    <property type="entry name" value="PyrdxlP-dep_Trfase_small"/>
</dbReference>
<evidence type="ECO:0000313" key="14">
    <source>
        <dbReference type="Proteomes" id="UP000249891"/>
    </source>
</evidence>
<comment type="pathway">
    <text evidence="2">Bacterial outer membrane biogenesis; LPS O-antigen biosynthesis.</text>
</comment>
<dbReference type="EMBL" id="UARG01000017">
    <property type="protein sequence ID" value="SQA78034.1"/>
    <property type="molecule type" value="Genomic_DNA"/>
</dbReference>
<comment type="similarity">
    <text evidence="6 12">Belongs to the DegT/DnrJ/EryC1 family.</text>
</comment>
<sequence length="385" mass="43048">MNIAETISFIRDLYGEKEAFIPLHAPTFAGNEKKYLEECIDTTFVSSVGKFVDLFEQKIAAYTGAKYAVVCVNGTNALHIALKLSGVKAGDEVITQPLTFIATTNAIVYAGAVPVFVDVDKDTMGLSPTSLEHFLKENSELRGNECYHKQTNRRIKACMPMHTFGHACRIEEIIAICERYQIDVVEDAAEAIGSYYKGKHLGTFAKIGGISFNGNKTITTGGGGMILTNDETIGKHAKHLTTQAKVPHAWEFVHDEIGYNYRMPNINAALGVAQLEQLEGFLANKRATAEAYKAYFEKQGITFFAEREYEKCNYWLNAIILNNKEERDAFLTETNAKGVMSRPIWQLMNRLPMFKDYPKTDLSNAEWLEARVVNIPSGVRKINND</sequence>
<evidence type="ECO:0000256" key="2">
    <source>
        <dbReference type="ARBA" id="ARBA00005125"/>
    </source>
</evidence>
<feature type="active site" description="Proton acceptor" evidence="10">
    <location>
        <position position="216"/>
    </location>
</feature>
<name>A0A2X2RFS0_CAPOC</name>
<dbReference type="Proteomes" id="UP000249891">
    <property type="component" value="Unassembled WGS sequence"/>
</dbReference>
<evidence type="ECO:0000256" key="7">
    <source>
        <dbReference type="ARBA" id="ARBA00051587"/>
    </source>
</evidence>
<proteinExistence type="inferred from homology"/>
<dbReference type="InterPro" id="IPR000653">
    <property type="entry name" value="DegT/StrS_aminotransferase"/>
</dbReference>
<evidence type="ECO:0000256" key="6">
    <source>
        <dbReference type="ARBA" id="ARBA00037999"/>
    </source>
</evidence>
<dbReference type="PANTHER" id="PTHR30244:SF30">
    <property type="entry name" value="BLR5990 PROTEIN"/>
    <property type="match status" value="1"/>
</dbReference>
<evidence type="ECO:0000313" key="13">
    <source>
        <dbReference type="EMBL" id="SQA78034.1"/>
    </source>
</evidence>
<dbReference type="GO" id="GO:0102933">
    <property type="term" value="F:GDP-4-dehydro-6-deoxy-D-mannose-4-aminotransferase activity"/>
    <property type="evidence" value="ECO:0007669"/>
    <property type="project" value="UniProtKB-EC"/>
</dbReference>
<keyword evidence="3 13" id="KW-0032">Aminotransferase</keyword>
<dbReference type="FunFam" id="3.40.640.10:FF:000090">
    <property type="entry name" value="Pyridoxal phosphate-dependent aminotransferase"/>
    <property type="match status" value="1"/>
</dbReference>
<dbReference type="Gene3D" id="3.40.640.10">
    <property type="entry name" value="Type I PLP-dependent aspartate aminotransferase-like (Major domain)"/>
    <property type="match status" value="1"/>
</dbReference>
<dbReference type="InterPro" id="IPR026385">
    <property type="entry name" value="LegC-like"/>
</dbReference>
<dbReference type="PANTHER" id="PTHR30244">
    <property type="entry name" value="TRANSAMINASE"/>
    <property type="match status" value="1"/>
</dbReference>
<dbReference type="GO" id="GO:0030170">
    <property type="term" value="F:pyridoxal phosphate binding"/>
    <property type="evidence" value="ECO:0007669"/>
    <property type="project" value="TreeGrafter"/>
</dbReference>
<protein>
    <recommendedName>
        <fullName evidence="9">GDP-perosamine synthase</fullName>
        <ecNumber evidence="8">2.6.1.102</ecNumber>
    </recommendedName>
</protein>
<feature type="modified residue" description="N6-(pyridoxal phosphate)lysine" evidence="11">
    <location>
        <position position="216"/>
    </location>
</feature>
<dbReference type="EC" id="2.6.1.102" evidence="8"/>
<dbReference type="InterPro" id="IPR015421">
    <property type="entry name" value="PyrdxlP-dep_Trfase_major"/>
</dbReference>
<dbReference type="InterPro" id="IPR015424">
    <property type="entry name" value="PyrdxlP-dep_Trfase"/>
</dbReference>
<evidence type="ECO:0000256" key="5">
    <source>
        <dbReference type="ARBA" id="ARBA00022898"/>
    </source>
</evidence>
<keyword evidence="5 11" id="KW-0663">Pyridoxal phosphate</keyword>
<evidence type="ECO:0000256" key="8">
    <source>
        <dbReference type="ARBA" id="ARBA00066317"/>
    </source>
</evidence>